<organism evidence="1 2">
    <name type="scientific">Skermanella stibiiresistens SB22</name>
    <dbReference type="NCBI Taxonomy" id="1385369"/>
    <lineage>
        <taxon>Bacteria</taxon>
        <taxon>Pseudomonadati</taxon>
        <taxon>Pseudomonadota</taxon>
        <taxon>Alphaproteobacteria</taxon>
        <taxon>Rhodospirillales</taxon>
        <taxon>Azospirillaceae</taxon>
        <taxon>Skermanella</taxon>
    </lineage>
</organism>
<dbReference type="RefSeq" id="WP_037445898.1">
    <property type="nucleotide sequence ID" value="NZ_AVFL01000001.1"/>
</dbReference>
<proteinExistence type="predicted"/>
<evidence type="ECO:0000313" key="1">
    <source>
        <dbReference type="EMBL" id="EWY42795.1"/>
    </source>
</evidence>
<dbReference type="AlphaFoldDB" id="W9H953"/>
<dbReference type="EMBL" id="AVFL01000001">
    <property type="protein sequence ID" value="EWY42795.1"/>
    <property type="molecule type" value="Genomic_DNA"/>
</dbReference>
<sequence>MSNIIKQAECNDTVDAGSIDIIAAVLQDMGYVKFTISASKGTPMLSRARATRIALALTANLQQDGPYGTEVLS</sequence>
<gene>
    <name evidence="1" type="ORF">N825_00635</name>
</gene>
<name>W9H953_9PROT</name>
<accession>W9H953</accession>
<keyword evidence="2" id="KW-1185">Reference proteome</keyword>
<evidence type="ECO:0000313" key="2">
    <source>
        <dbReference type="Proteomes" id="UP000019486"/>
    </source>
</evidence>
<protein>
    <submittedName>
        <fullName evidence="1">Uncharacterized protein</fullName>
    </submittedName>
</protein>
<dbReference type="Proteomes" id="UP000019486">
    <property type="component" value="Unassembled WGS sequence"/>
</dbReference>
<reference evidence="1 2" key="1">
    <citation type="submission" date="2013-08" db="EMBL/GenBank/DDBJ databases">
        <title>The genome sequence of Skermanella stibiiresistens.</title>
        <authorList>
            <person name="Zhu W."/>
            <person name="Wang G."/>
        </authorList>
    </citation>
    <scope>NUCLEOTIDE SEQUENCE [LARGE SCALE GENOMIC DNA]</scope>
    <source>
        <strain evidence="1 2">SB22</strain>
    </source>
</reference>
<comment type="caution">
    <text evidence="1">The sequence shown here is derived from an EMBL/GenBank/DDBJ whole genome shotgun (WGS) entry which is preliminary data.</text>
</comment>